<keyword evidence="2 11" id="KW-0808">Transferase</keyword>
<dbReference type="EC" id="2.7.1.107" evidence="11"/>
<comment type="catalytic activity">
    <reaction evidence="11">
        <text>a 1,2-diacyl-sn-glycerol + ATP = a 1,2-diacyl-sn-glycero-3-phosphate + ADP + H(+)</text>
        <dbReference type="Rhea" id="RHEA:10272"/>
        <dbReference type="ChEBI" id="CHEBI:15378"/>
        <dbReference type="ChEBI" id="CHEBI:17815"/>
        <dbReference type="ChEBI" id="CHEBI:30616"/>
        <dbReference type="ChEBI" id="CHEBI:58608"/>
        <dbReference type="ChEBI" id="CHEBI:456216"/>
        <dbReference type="EC" id="2.7.1.107"/>
    </reaction>
</comment>
<dbReference type="GO" id="GO:0005886">
    <property type="term" value="C:plasma membrane"/>
    <property type="evidence" value="ECO:0000318"/>
    <property type="project" value="GO_Central"/>
</dbReference>
<dbReference type="Pfam" id="PF00781">
    <property type="entry name" value="DAGK_cat"/>
    <property type="match status" value="1"/>
</dbReference>
<dbReference type="Pfam" id="PF00609">
    <property type="entry name" value="DAGK_acc"/>
    <property type="match status" value="1"/>
</dbReference>
<dbReference type="SMART" id="SM00109">
    <property type="entry name" value="C1"/>
    <property type="match status" value="2"/>
</dbReference>
<evidence type="ECO:0000313" key="16">
    <source>
        <dbReference type="EMBL" id="ESO01899.1"/>
    </source>
</evidence>
<dbReference type="PROSITE" id="PS00479">
    <property type="entry name" value="ZF_DAG_PE_1"/>
    <property type="match status" value="2"/>
</dbReference>
<keyword evidence="18" id="KW-1185">Reference proteome</keyword>
<accession>T1EE24</accession>
<gene>
    <name evidence="17" type="primary">20194826</name>
    <name evidence="16" type="ORF">HELRODRAFT_106357</name>
</gene>
<dbReference type="PANTHER" id="PTHR11255">
    <property type="entry name" value="DIACYLGLYCEROL KINASE"/>
    <property type="match status" value="1"/>
</dbReference>
<dbReference type="GO" id="GO:0035556">
    <property type="term" value="P:intracellular signal transduction"/>
    <property type="evidence" value="ECO:0000318"/>
    <property type="project" value="GO_Central"/>
</dbReference>
<dbReference type="SUPFAM" id="SSF57889">
    <property type="entry name" value="Cysteine-rich domain"/>
    <property type="match status" value="2"/>
</dbReference>
<keyword evidence="3" id="KW-0479">Metal-binding</keyword>
<dbReference type="STRING" id="6412.T1EE24"/>
<keyword evidence="7 11" id="KW-0418">Kinase</keyword>
<keyword evidence="5 11" id="KW-0547">Nucleotide-binding</keyword>
<dbReference type="SMART" id="SM00045">
    <property type="entry name" value="DAGKa"/>
    <property type="match status" value="1"/>
</dbReference>
<dbReference type="EMBL" id="AMQM01000747">
    <property type="status" value="NOT_ANNOTATED_CDS"/>
    <property type="molecule type" value="Genomic_DNA"/>
</dbReference>
<dbReference type="InterPro" id="IPR000756">
    <property type="entry name" value="Diacylglycerol_kin_accessory"/>
</dbReference>
<feature type="domain" description="EF-hand" evidence="15">
    <location>
        <begin position="90"/>
        <end position="125"/>
    </location>
</feature>
<evidence type="ECO:0000256" key="10">
    <source>
        <dbReference type="ARBA" id="ARBA00022840"/>
    </source>
</evidence>
<dbReference type="SUPFAM" id="SSF111331">
    <property type="entry name" value="NAD kinase/diacylglycerol kinase-like"/>
    <property type="match status" value="1"/>
</dbReference>
<dbReference type="CDD" id="cd20799">
    <property type="entry name" value="C1_DGK_typeI_rpt1"/>
    <property type="match status" value="1"/>
</dbReference>
<dbReference type="FunCoup" id="T1EE24">
    <property type="interactions" value="273"/>
</dbReference>
<evidence type="ECO:0000256" key="1">
    <source>
        <dbReference type="ARBA" id="ARBA00009280"/>
    </source>
</evidence>
<dbReference type="GO" id="GO:0004143">
    <property type="term" value="F:ATP-dependent diacylglycerol kinase activity"/>
    <property type="evidence" value="ECO:0000318"/>
    <property type="project" value="GO_Central"/>
</dbReference>
<dbReference type="EMBL" id="KB096742">
    <property type="protein sequence ID" value="ESO01899.1"/>
    <property type="molecule type" value="Genomic_DNA"/>
</dbReference>
<dbReference type="Gene3D" id="3.30.60.20">
    <property type="match status" value="2"/>
</dbReference>
<evidence type="ECO:0000313" key="17">
    <source>
        <dbReference type="EnsemblMetazoa" id="HelroP106357"/>
    </source>
</evidence>
<protein>
    <recommendedName>
        <fullName evidence="11">Diacylglycerol kinase</fullName>
        <shortName evidence="11">DAG kinase</shortName>
        <ecNumber evidence="11">2.7.1.107</ecNumber>
    </recommendedName>
</protein>
<feature type="region of interest" description="Disordered" evidence="12">
    <location>
        <begin position="523"/>
        <end position="546"/>
    </location>
</feature>
<dbReference type="GO" id="GO:0008270">
    <property type="term" value="F:zinc ion binding"/>
    <property type="evidence" value="ECO:0007669"/>
    <property type="project" value="UniProtKB-KW"/>
</dbReference>
<feature type="domain" description="Phorbol-ester/DAG-type" evidence="13">
    <location>
        <begin position="140"/>
        <end position="190"/>
    </location>
</feature>
<dbReference type="SMART" id="SM00046">
    <property type="entry name" value="DAGKc"/>
    <property type="match status" value="1"/>
</dbReference>
<dbReference type="eggNOG" id="KOG1169">
    <property type="taxonomic scope" value="Eukaryota"/>
</dbReference>
<dbReference type="InParanoid" id="T1EE24"/>
<dbReference type="PROSITE" id="PS00018">
    <property type="entry name" value="EF_HAND_1"/>
    <property type="match status" value="2"/>
</dbReference>
<keyword evidence="6" id="KW-0863">Zinc-finger</keyword>
<dbReference type="InterPro" id="IPR046349">
    <property type="entry name" value="C1-like_sf"/>
</dbReference>
<dbReference type="CTD" id="20194826"/>
<dbReference type="GO" id="GO:0005509">
    <property type="term" value="F:calcium ion binding"/>
    <property type="evidence" value="ECO:0007669"/>
    <property type="project" value="InterPro"/>
</dbReference>
<dbReference type="PANTHER" id="PTHR11255:SF48">
    <property type="entry name" value="DIACYLGLYCEROL KINASE 1"/>
    <property type="match status" value="1"/>
</dbReference>
<dbReference type="Pfam" id="PF00130">
    <property type="entry name" value="C1_1"/>
    <property type="match status" value="2"/>
</dbReference>
<evidence type="ECO:0000256" key="8">
    <source>
        <dbReference type="ARBA" id="ARBA00022833"/>
    </source>
</evidence>
<dbReference type="PROSITE" id="PS50081">
    <property type="entry name" value="ZF_DAG_PE_2"/>
    <property type="match status" value="2"/>
</dbReference>
<dbReference type="GO" id="GO:0046339">
    <property type="term" value="P:diacylglycerol metabolic process"/>
    <property type="evidence" value="ECO:0000318"/>
    <property type="project" value="GO_Central"/>
</dbReference>
<organism evidence="17 18">
    <name type="scientific">Helobdella robusta</name>
    <name type="common">Californian leech</name>
    <dbReference type="NCBI Taxonomy" id="6412"/>
    <lineage>
        <taxon>Eukaryota</taxon>
        <taxon>Metazoa</taxon>
        <taxon>Spiralia</taxon>
        <taxon>Lophotrochozoa</taxon>
        <taxon>Annelida</taxon>
        <taxon>Clitellata</taxon>
        <taxon>Hirudinea</taxon>
        <taxon>Rhynchobdellida</taxon>
        <taxon>Glossiphoniidae</taxon>
        <taxon>Helobdella</taxon>
    </lineage>
</organism>
<evidence type="ECO:0000256" key="11">
    <source>
        <dbReference type="RuleBase" id="RU361128"/>
    </source>
</evidence>
<dbReference type="FunFam" id="1.10.238.10:FF:000017">
    <property type="entry name" value="Diacylglycerol kinase"/>
    <property type="match status" value="1"/>
</dbReference>
<evidence type="ECO:0000313" key="18">
    <source>
        <dbReference type="Proteomes" id="UP000015101"/>
    </source>
</evidence>
<name>T1EE24_HELRO</name>
<dbReference type="InterPro" id="IPR002048">
    <property type="entry name" value="EF_hand_dom"/>
</dbReference>
<dbReference type="InterPro" id="IPR016064">
    <property type="entry name" value="NAD/diacylglycerol_kinase_sf"/>
</dbReference>
<evidence type="ECO:0000256" key="12">
    <source>
        <dbReference type="SAM" id="MobiDB-lite"/>
    </source>
</evidence>
<dbReference type="PROSITE" id="PS50146">
    <property type="entry name" value="DAGK"/>
    <property type="match status" value="1"/>
</dbReference>
<sequence>MSSFMDRRRSLLSRCRSNSNDPGAINGHLSLKDLVCCLSLLAAGTPKDKLEFMFRLYDTDGNGILDSLEIESIINHMMTVARYSGWDVSELKPILQEMMQEVDYNADGCVTLEEWMKAGSSNIPLMVLLGVDSMVPDEGCHSWELKHFNRPAYCNHCLNLLIGLGKQGLRCIYCRYTVHERCVQKCRDPCITTYSKSKIVQPMAHHWVAGNCSAKCNKCKKHIKSYNKLTGKRCRWCKISVHNKCLELVGAECDMGEYKEHILSPAQISPAVLVNSNSIDNNLSSHSLQLVPLPDVVPLIVFINPKSGGKQGKSILKKFQYILNPRQVFNVASDKGFMNGLQFFRELPNYKILCCGGDGTVGWLLESMDKMNYGDSRPAVAVLPLGTGNDLARSLKWGGGYEGEDLRKVLDQVSQSVVVTLDRWRIDVKETSADDKIINATQSDTNKNISYNNNSNKNIANNNNNCSSTDDNLSSDSVDLPIATKIITSFLSDDSCQVTSRMEPDHPQMHIIGLEPFLLNSSSTSTEPSSSLTATPTMTEVAKKRKPSVGSSKIPCNIINNYFSIGVDASIAHRFHVMREKHPEKFNSRMKNKLIYLEYGTSETWRATCKNLHESVHIFCDGVPLDLMHGRSMEGVAMLNIPSIYGGSNLWGDPYITRIKKRKKIQSTSTSSDIDREFSSGSVSSVDLCSTTQDMGDKLVELVGLIDTIHMVKVKGGMHSGKRLAQCSNILIQTTKEFPMQIDGEPWIQPPCTISIVHENQVPMLMATAADRKSSFFGLFSSAK</sequence>
<dbReference type="Gene3D" id="1.10.238.10">
    <property type="entry name" value="EF-hand"/>
    <property type="match status" value="1"/>
</dbReference>
<proteinExistence type="inferred from homology"/>
<reference evidence="16 18" key="2">
    <citation type="journal article" date="2013" name="Nature">
        <title>Insights into bilaterian evolution from three spiralian genomes.</title>
        <authorList>
            <person name="Simakov O."/>
            <person name="Marletaz F."/>
            <person name="Cho S.J."/>
            <person name="Edsinger-Gonzales E."/>
            <person name="Havlak P."/>
            <person name="Hellsten U."/>
            <person name="Kuo D.H."/>
            <person name="Larsson T."/>
            <person name="Lv J."/>
            <person name="Arendt D."/>
            <person name="Savage R."/>
            <person name="Osoegawa K."/>
            <person name="de Jong P."/>
            <person name="Grimwood J."/>
            <person name="Chapman J.A."/>
            <person name="Shapiro H."/>
            <person name="Aerts A."/>
            <person name="Otillar R.P."/>
            <person name="Terry A.Y."/>
            <person name="Boore J.L."/>
            <person name="Grigoriev I.V."/>
            <person name="Lindberg D.R."/>
            <person name="Seaver E.C."/>
            <person name="Weisblat D.A."/>
            <person name="Putnam N.H."/>
            <person name="Rokhsar D.S."/>
        </authorList>
    </citation>
    <scope>NUCLEOTIDE SEQUENCE</scope>
</reference>
<dbReference type="InterPro" id="IPR037607">
    <property type="entry name" value="DGK"/>
</dbReference>
<dbReference type="GO" id="GO:0005524">
    <property type="term" value="F:ATP binding"/>
    <property type="evidence" value="ECO:0007669"/>
    <property type="project" value="UniProtKB-KW"/>
</dbReference>
<dbReference type="InterPro" id="IPR002219">
    <property type="entry name" value="PKC_DAG/PE"/>
</dbReference>
<keyword evidence="8" id="KW-0862">Zinc</keyword>
<feature type="domain" description="EF-hand" evidence="15">
    <location>
        <begin position="45"/>
        <end position="80"/>
    </location>
</feature>
<dbReference type="GO" id="GO:0007200">
    <property type="term" value="P:phospholipase C-activating G protein-coupled receptor signaling pathway"/>
    <property type="evidence" value="ECO:0007669"/>
    <property type="project" value="InterPro"/>
</dbReference>
<dbReference type="Pfam" id="PF13499">
    <property type="entry name" value="EF-hand_7"/>
    <property type="match status" value="1"/>
</dbReference>
<keyword evidence="4" id="KW-0677">Repeat</keyword>
<dbReference type="EnsemblMetazoa" id="HelroT106357">
    <property type="protein sequence ID" value="HelroP106357"/>
    <property type="gene ID" value="HelroG106357"/>
</dbReference>
<dbReference type="HOGENOM" id="CLU_003770_1_0_1"/>
<evidence type="ECO:0000256" key="4">
    <source>
        <dbReference type="ARBA" id="ARBA00022737"/>
    </source>
</evidence>
<dbReference type="CDD" id="cd20851">
    <property type="entry name" value="C1_DGK_typeI_like_rpt2"/>
    <property type="match status" value="1"/>
</dbReference>
<dbReference type="GO" id="GO:0006654">
    <property type="term" value="P:phosphatidic acid biosynthetic process"/>
    <property type="evidence" value="ECO:0000318"/>
    <property type="project" value="GO_Central"/>
</dbReference>
<evidence type="ECO:0000256" key="2">
    <source>
        <dbReference type="ARBA" id="ARBA00022679"/>
    </source>
</evidence>
<reference evidence="17" key="3">
    <citation type="submission" date="2015-06" db="UniProtKB">
        <authorList>
            <consortium name="EnsemblMetazoa"/>
        </authorList>
    </citation>
    <scope>IDENTIFICATION</scope>
</reference>
<feature type="compositionally biased region" description="Low complexity" evidence="12">
    <location>
        <begin position="523"/>
        <end position="537"/>
    </location>
</feature>
<dbReference type="CDD" id="cd00051">
    <property type="entry name" value="EFh"/>
    <property type="match status" value="1"/>
</dbReference>
<evidence type="ECO:0000256" key="6">
    <source>
        <dbReference type="ARBA" id="ARBA00022771"/>
    </source>
</evidence>
<feature type="domain" description="DAGKc" evidence="14">
    <location>
        <begin position="294"/>
        <end position="430"/>
    </location>
</feature>
<dbReference type="SUPFAM" id="SSF47473">
    <property type="entry name" value="EF-hand"/>
    <property type="match status" value="1"/>
</dbReference>
<reference evidence="18" key="1">
    <citation type="submission" date="2012-12" db="EMBL/GenBank/DDBJ databases">
        <authorList>
            <person name="Hellsten U."/>
            <person name="Grimwood J."/>
            <person name="Chapman J.A."/>
            <person name="Shapiro H."/>
            <person name="Aerts A."/>
            <person name="Otillar R.P."/>
            <person name="Terry A.Y."/>
            <person name="Boore J.L."/>
            <person name="Simakov O."/>
            <person name="Marletaz F."/>
            <person name="Cho S.-J."/>
            <person name="Edsinger-Gonzales E."/>
            <person name="Havlak P."/>
            <person name="Kuo D.-H."/>
            <person name="Larsson T."/>
            <person name="Lv J."/>
            <person name="Arendt D."/>
            <person name="Savage R."/>
            <person name="Osoegawa K."/>
            <person name="de Jong P."/>
            <person name="Lindberg D.R."/>
            <person name="Seaver E.C."/>
            <person name="Weisblat D.A."/>
            <person name="Putnam N.H."/>
            <person name="Grigoriev I.V."/>
            <person name="Rokhsar D.S."/>
        </authorList>
    </citation>
    <scope>NUCLEOTIDE SEQUENCE</scope>
</reference>
<dbReference type="SMART" id="SM00054">
    <property type="entry name" value="EFh"/>
    <property type="match status" value="2"/>
</dbReference>
<evidence type="ECO:0000256" key="7">
    <source>
        <dbReference type="ARBA" id="ARBA00022777"/>
    </source>
</evidence>
<dbReference type="InterPro" id="IPR011992">
    <property type="entry name" value="EF-hand-dom_pair"/>
</dbReference>
<dbReference type="InterPro" id="IPR018247">
    <property type="entry name" value="EF_Hand_1_Ca_BS"/>
</dbReference>
<evidence type="ECO:0000259" key="15">
    <source>
        <dbReference type="PROSITE" id="PS50222"/>
    </source>
</evidence>
<evidence type="ECO:0000259" key="13">
    <source>
        <dbReference type="PROSITE" id="PS50081"/>
    </source>
</evidence>
<dbReference type="KEGG" id="hro:HELRODRAFT_106357"/>
<dbReference type="PROSITE" id="PS50222">
    <property type="entry name" value="EF_HAND_2"/>
    <property type="match status" value="2"/>
</dbReference>
<dbReference type="Proteomes" id="UP000015101">
    <property type="component" value="Unassembled WGS sequence"/>
</dbReference>
<dbReference type="OMA" id="HNGKSDH"/>
<feature type="domain" description="Phorbol-ester/DAG-type" evidence="13">
    <location>
        <begin position="204"/>
        <end position="253"/>
    </location>
</feature>
<evidence type="ECO:0000256" key="9">
    <source>
        <dbReference type="ARBA" id="ARBA00022837"/>
    </source>
</evidence>
<dbReference type="RefSeq" id="XP_009019307.1">
    <property type="nucleotide sequence ID" value="XM_009021059.1"/>
</dbReference>
<dbReference type="Gene3D" id="3.40.50.10330">
    <property type="entry name" value="Probable inorganic polyphosphate/atp-NAD kinase, domain 1"/>
    <property type="match status" value="1"/>
</dbReference>
<keyword evidence="10 11" id="KW-0067">ATP-binding</keyword>
<evidence type="ECO:0000256" key="5">
    <source>
        <dbReference type="ARBA" id="ARBA00022741"/>
    </source>
</evidence>
<keyword evidence="9" id="KW-0106">Calcium</keyword>
<evidence type="ECO:0000256" key="3">
    <source>
        <dbReference type="ARBA" id="ARBA00022723"/>
    </source>
</evidence>
<dbReference type="GeneID" id="20194826"/>
<dbReference type="InterPro" id="IPR017438">
    <property type="entry name" value="ATP-NAD_kinase_N"/>
</dbReference>
<dbReference type="OrthoDB" id="242257at2759"/>
<comment type="similarity">
    <text evidence="1 11">Belongs to the eukaryotic diacylglycerol kinase family.</text>
</comment>
<dbReference type="AlphaFoldDB" id="T1EE24"/>
<dbReference type="InterPro" id="IPR001206">
    <property type="entry name" value="Diacylglycerol_kinase_cat_dom"/>
</dbReference>
<evidence type="ECO:0000259" key="14">
    <source>
        <dbReference type="PROSITE" id="PS50146"/>
    </source>
</evidence>